<dbReference type="GO" id="GO:0003677">
    <property type="term" value="F:DNA binding"/>
    <property type="evidence" value="ECO:0007669"/>
    <property type="project" value="InterPro"/>
</dbReference>
<accession>A0A8J3M9X3</accession>
<keyword evidence="2" id="KW-1185">Reference proteome</keyword>
<evidence type="ECO:0000313" key="2">
    <source>
        <dbReference type="Proteomes" id="UP000626220"/>
    </source>
</evidence>
<dbReference type="InterPro" id="IPR036388">
    <property type="entry name" value="WH-like_DNA-bd_sf"/>
</dbReference>
<reference evidence="1" key="1">
    <citation type="journal article" date="2014" name="Int. J. Syst. Evol. Microbiol.">
        <title>Complete genome sequence of Corynebacterium casei LMG S-19264T (=DSM 44701T), isolated from a smear-ripened cheese.</title>
        <authorList>
            <consortium name="US DOE Joint Genome Institute (JGI-PGF)"/>
            <person name="Walter F."/>
            <person name="Albersmeier A."/>
            <person name="Kalinowski J."/>
            <person name="Ruckert C."/>
        </authorList>
    </citation>
    <scope>NUCLEOTIDE SEQUENCE</scope>
    <source>
        <strain evidence="1">KCTC 42650</strain>
    </source>
</reference>
<sequence length="106" mass="12092">MDRFDGQKLAEVQTALGGVHVPRAPLALFHFLWTRRGTVVAWESLIDFMESTYSGWTTLDIRDVQGYLKKVRRAIRDHGWPCKIETFYGIGVKLTATDPKWGAEIP</sequence>
<dbReference type="EMBL" id="BNCJ01000027">
    <property type="protein sequence ID" value="GHF71293.1"/>
    <property type="molecule type" value="Genomic_DNA"/>
</dbReference>
<proteinExistence type="predicted"/>
<protein>
    <recommendedName>
        <fullName evidence="3">OmpR/PhoB-type domain-containing protein</fullName>
    </recommendedName>
</protein>
<organism evidence="1 2">
    <name type="scientific">Seohaeicola zhoushanensis</name>
    <dbReference type="NCBI Taxonomy" id="1569283"/>
    <lineage>
        <taxon>Bacteria</taxon>
        <taxon>Pseudomonadati</taxon>
        <taxon>Pseudomonadota</taxon>
        <taxon>Alphaproteobacteria</taxon>
        <taxon>Rhodobacterales</taxon>
        <taxon>Roseobacteraceae</taxon>
        <taxon>Seohaeicola</taxon>
    </lineage>
</organism>
<reference evidence="1" key="2">
    <citation type="submission" date="2020-09" db="EMBL/GenBank/DDBJ databases">
        <authorList>
            <person name="Sun Q."/>
            <person name="Kim S."/>
        </authorList>
    </citation>
    <scope>NUCLEOTIDE SEQUENCE</scope>
    <source>
        <strain evidence="1">KCTC 42650</strain>
    </source>
</reference>
<dbReference type="AlphaFoldDB" id="A0A8J3M9X3"/>
<evidence type="ECO:0008006" key="3">
    <source>
        <dbReference type="Google" id="ProtNLM"/>
    </source>
</evidence>
<evidence type="ECO:0000313" key="1">
    <source>
        <dbReference type="EMBL" id="GHF71293.1"/>
    </source>
</evidence>
<dbReference type="Gene3D" id="1.10.10.10">
    <property type="entry name" value="Winged helix-like DNA-binding domain superfamily/Winged helix DNA-binding domain"/>
    <property type="match status" value="1"/>
</dbReference>
<name>A0A8J3M9X3_9RHOB</name>
<dbReference type="RefSeq" id="WP_189682651.1">
    <property type="nucleotide sequence ID" value="NZ_BNCJ01000027.1"/>
</dbReference>
<dbReference type="InterPro" id="IPR016032">
    <property type="entry name" value="Sig_transdc_resp-reg_C-effctor"/>
</dbReference>
<dbReference type="SUPFAM" id="SSF46894">
    <property type="entry name" value="C-terminal effector domain of the bipartite response regulators"/>
    <property type="match status" value="1"/>
</dbReference>
<dbReference type="GO" id="GO:0006355">
    <property type="term" value="P:regulation of DNA-templated transcription"/>
    <property type="evidence" value="ECO:0007669"/>
    <property type="project" value="InterPro"/>
</dbReference>
<comment type="caution">
    <text evidence="1">The sequence shown here is derived from an EMBL/GenBank/DDBJ whole genome shotgun (WGS) entry which is preliminary data.</text>
</comment>
<gene>
    <name evidence="1" type="ORF">GCM10017056_47770</name>
</gene>
<dbReference type="Proteomes" id="UP000626220">
    <property type="component" value="Unassembled WGS sequence"/>
</dbReference>